<dbReference type="InterPro" id="IPR019480">
    <property type="entry name" value="Dihydroorotate_DH_Fe-S-bd"/>
</dbReference>
<feature type="domain" description="FAD-binding FR-type" evidence="14">
    <location>
        <begin position="1"/>
        <end position="100"/>
    </location>
</feature>
<dbReference type="InterPro" id="IPR037117">
    <property type="entry name" value="Dihydroorotate_DH_ele_sf"/>
</dbReference>
<dbReference type="InterPro" id="IPR039261">
    <property type="entry name" value="FNR_nucleotide-bd"/>
</dbReference>
<dbReference type="GO" id="GO:0046872">
    <property type="term" value="F:metal ion binding"/>
    <property type="evidence" value="ECO:0007669"/>
    <property type="project" value="UniProtKB-KW"/>
</dbReference>
<keyword evidence="2 11" id="KW-0813">Transport</keyword>
<evidence type="ECO:0000313" key="15">
    <source>
        <dbReference type="EMBL" id="OFW34207.1"/>
    </source>
</evidence>
<dbReference type="Gene3D" id="2.10.240.10">
    <property type="entry name" value="Dihydroorotate dehydrogenase, electron transfer subunit"/>
    <property type="match status" value="1"/>
</dbReference>
<evidence type="ECO:0000256" key="11">
    <source>
        <dbReference type="HAMAP-Rule" id="MF_01211"/>
    </source>
</evidence>
<dbReference type="InterPro" id="IPR017938">
    <property type="entry name" value="Riboflavin_synthase-like_b-brl"/>
</dbReference>
<dbReference type="GO" id="GO:0009055">
    <property type="term" value="F:electron transfer activity"/>
    <property type="evidence" value="ECO:0007669"/>
    <property type="project" value="UniProtKB-UniRule"/>
</dbReference>
<dbReference type="PANTHER" id="PTHR43513:SF3">
    <property type="entry name" value="DIHYDROOROTATE DEHYDROGENASE B (NAD(+)), ELECTRON TRANSFER SUBUNIT-RELATED"/>
    <property type="match status" value="1"/>
</dbReference>
<evidence type="ECO:0000256" key="6">
    <source>
        <dbReference type="ARBA" id="ARBA00022827"/>
    </source>
</evidence>
<feature type="binding site" evidence="11 12">
    <location>
        <begin position="68"/>
        <end position="70"/>
    </location>
    <ligand>
        <name>FAD</name>
        <dbReference type="ChEBI" id="CHEBI:57692"/>
    </ligand>
</feature>
<accession>A0A1F2UMK2</accession>
<keyword evidence="5 11" id="KW-0479">Metal-binding</keyword>
<dbReference type="UniPathway" id="UPA00070">
    <property type="reaction ID" value="UER00945"/>
</dbReference>
<gene>
    <name evidence="11" type="primary">pyrK</name>
    <name evidence="15" type="ORF">A2074_06405</name>
</gene>
<comment type="cofactor">
    <cofactor evidence="11">
        <name>[2Fe-2S] cluster</name>
        <dbReference type="ChEBI" id="CHEBI:190135"/>
    </cofactor>
    <text evidence="11">Binds 1 [2Fe-2S] cluster per subunit.</text>
</comment>
<keyword evidence="3 11" id="KW-0285">Flavoprotein</keyword>
<feature type="binding site" evidence="11 13">
    <location>
        <position position="230"/>
    </location>
    <ligand>
        <name>[2Fe-2S] cluster</name>
        <dbReference type="ChEBI" id="CHEBI:190135"/>
    </ligand>
</feature>
<keyword evidence="8 11" id="KW-0249">Electron transport</keyword>
<dbReference type="CDD" id="cd06218">
    <property type="entry name" value="DHOD_e_trans"/>
    <property type="match status" value="1"/>
</dbReference>
<comment type="pathway">
    <text evidence="11">Pyrimidine metabolism; UMP biosynthesis via de novo pathway; orotate from (S)-dihydroorotate (NAD(+) route): step 1/1.</text>
</comment>
<dbReference type="HAMAP" id="MF_01211">
    <property type="entry name" value="DHODB_Fe_S_bind"/>
    <property type="match status" value="1"/>
</dbReference>
<dbReference type="Proteomes" id="UP000178086">
    <property type="component" value="Unassembled WGS sequence"/>
</dbReference>
<evidence type="ECO:0000259" key="14">
    <source>
        <dbReference type="PROSITE" id="PS51384"/>
    </source>
</evidence>
<comment type="subunit">
    <text evidence="11">Heterotetramer of 2 PyrK and 2 PyrD type B subunits.</text>
</comment>
<dbReference type="InterPro" id="IPR050353">
    <property type="entry name" value="PyrK_electron_transfer"/>
</dbReference>
<evidence type="ECO:0000256" key="13">
    <source>
        <dbReference type="PIRSR" id="PIRSR006816-2"/>
    </source>
</evidence>
<comment type="caution">
    <text evidence="15">The sequence shown here is derived from an EMBL/GenBank/DDBJ whole genome shotgun (WGS) entry which is preliminary data.</text>
</comment>
<keyword evidence="7 11" id="KW-0665">Pyrimidine biosynthesis</keyword>
<dbReference type="InterPro" id="IPR023455">
    <property type="entry name" value="Dihydroorotate_DHASE_ETsu"/>
</dbReference>
<dbReference type="InterPro" id="IPR017927">
    <property type="entry name" value="FAD-bd_FR_type"/>
</dbReference>
<dbReference type="Pfam" id="PF10418">
    <property type="entry name" value="DHODB_Fe-S_bind"/>
    <property type="match status" value="1"/>
</dbReference>
<comment type="cofactor">
    <cofactor evidence="11 12">
        <name>FAD</name>
        <dbReference type="ChEBI" id="CHEBI:57692"/>
    </cofactor>
    <text evidence="11 12">Binds 1 FAD per subunit.</text>
</comment>
<organism evidence="15 16">
    <name type="scientific">Candidatus Aquicultor primus</name>
    <dbReference type="NCBI Taxonomy" id="1797195"/>
    <lineage>
        <taxon>Bacteria</taxon>
        <taxon>Bacillati</taxon>
        <taxon>Actinomycetota</taxon>
        <taxon>Candidatus Aquicultoria</taxon>
        <taxon>Candidatus Aquicultorales</taxon>
        <taxon>Candidatus Aquicultoraceae</taxon>
        <taxon>Candidatus Aquicultor</taxon>
    </lineage>
</organism>
<feature type="binding site" evidence="11 13">
    <location>
        <position position="222"/>
    </location>
    <ligand>
        <name>[2Fe-2S] cluster</name>
        <dbReference type="ChEBI" id="CHEBI:190135"/>
    </ligand>
</feature>
<dbReference type="InterPro" id="IPR012165">
    <property type="entry name" value="Cyt_c3_hydrogenase_gsu"/>
</dbReference>
<protein>
    <recommendedName>
        <fullName evidence="11">Dihydroorotate dehydrogenase B (NAD(+)), electron transfer subunit</fullName>
    </recommendedName>
    <alternativeName>
        <fullName evidence="11">Dihydroorotate oxidase B, electron transfer subunit</fullName>
    </alternativeName>
</protein>
<evidence type="ECO:0000256" key="1">
    <source>
        <dbReference type="ARBA" id="ARBA00006422"/>
    </source>
</evidence>
<evidence type="ECO:0000256" key="9">
    <source>
        <dbReference type="ARBA" id="ARBA00023004"/>
    </source>
</evidence>
<evidence type="ECO:0000256" key="7">
    <source>
        <dbReference type="ARBA" id="ARBA00022975"/>
    </source>
</evidence>
<dbReference type="SUPFAM" id="SSF52343">
    <property type="entry name" value="Ferredoxin reductase-like, C-terminal NADP-linked domain"/>
    <property type="match status" value="1"/>
</dbReference>
<dbReference type="PROSITE" id="PS51384">
    <property type="entry name" value="FAD_FR"/>
    <property type="match status" value="1"/>
</dbReference>
<evidence type="ECO:0000256" key="8">
    <source>
        <dbReference type="ARBA" id="ARBA00022982"/>
    </source>
</evidence>
<dbReference type="GO" id="GO:0051537">
    <property type="term" value="F:2 iron, 2 sulfur cluster binding"/>
    <property type="evidence" value="ECO:0007669"/>
    <property type="project" value="UniProtKB-KW"/>
</dbReference>
<keyword evidence="6 11" id="KW-0274">FAD</keyword>
<evidence type="ECO:0000256" key="4">
    <source>
        <dbReference type="ARBA" id="ARBA00022714"/>
    </source>
</evidence>
<comment type="function">
    <text evidence="11">Responsible for channeling the electrons from the oxidation of dihydroorotate from the FMN redox center in the PyrD type B subunit to the ultimate electron acceptor NAD(+).</text>
</comment>
<comment type="similarity">
    <text evidence="1 11">Belongs to the PyrK family.</text>
</comment>
<dbReference type="GO" id="GO:0016491">
    <property type="term" value="F:oxidoreductase activity"/>
    <property type="evidence" value="ECO:0007669"/>
    <property type="project" value="InterPro"/>
</dbReference>
<keyword evidence="10 11" id="KW-0411">Iron-sulfur</keyword>
<feature type="binding site" evidence="11 12">
    <location>
        <begin position="75"/>
        <end position="76"/>
    </location>
    <ligand>
        <name>FAD</name>
        <dbReference type="ChEBI" id="CHEBI:57692"/>
    </ligand>
</feature>
<dbReference type="EMBL" id="MELI01000050">
    <property type="protein sequence ID" value="OFW34207.1"/>
    <property type="molecule type" value="Genomic_DNA"/>
</dbReference>
<evidence type="ECO:0000256" key="5">
    <source>
        <dbReference type="ARBA" id="ARBA00022723"/>
    </source>
</evidence>
<dbReference type="SUPFAM" id="SSF63380">
    <property type="entry name" value="Riboflavin synthase domain-like"/>
    <property type="match status" value="1"/>
</dbReference>
<feature type="binding site" evidence="11 13">
    <location>
        <position position="242"/>
    </location>
    <ligand>
        <name>[2Fe-2S] cluster</name>
        <dbReference type="ChEBI" id="CHEBI:190135"/>
    </ligand>
</feature>
<dbReference type="GO" id="GO:0050660">
    <property type="term" value="F:flavin adenine dinucleotide binding"/>
    <property type="evidence" value="ECO:0007669"/>
    <property type="project" value="InterPro"/>
</dbReference>
<evidence type="ECO:0000256" key="10">
    <source>
        <dbReference type="ARBA" id="ARBA00023014"/>
    </source>
</evidence>
<dbReference type="PANTHER" id="PTHR43513">
    <property type="entry name" value="DIHYDROOROTATE DEHYDROGENASE B (NAD(+)), ELECTRON TRANSFER SUBUNIT"/>
    <property type="match status" value="1"/>
</dbReference>
<evidence type="ECO:0000256" key="12">
    <source>
        <dbReference type="PIRSR" id="PIRSR006816-1"/>
    </source>
</evidence>
<name>A0A1F2UMK2_9ACTN</name>
<dbReference type="GO" id="GO:0044205">
    <property type="term" value="P:'de novo' UMP biosynthetic process"/>
    <property type="evidence" value="ECO:0007669"/>
    <property type="project" value="UniProtKB-UniRule"/>
</dbReference>
<dbReference type="Gene3D" id="3.40.50.80">
    <property type="entry name" value="Nucleotide-binding domain of ferredoxin-NADP reductase (FNR) module"/>
    <property type="match status" value="1"/>
</dbReference>
<dbReference type="PIRSF" id="PIRSF006816">
    <property type="entry name" value="Cyc3_hyd_g"/>
    <property type="match status" value="1"/>
</dbReference>
<feature type="binding site" evidence="11 12">
    <location>
        <begin position="52"/>
        <end position="55"/>
    </location>
    <ligand>
        <name>FAD</name>
        <dbReference type="ChEBI" id="CHEBI:57692"/>
    </ligand>
</feature>
<evidence type="ECO:0000256" key="3">
    <source>
        <dbReference type="ARBA" id="ARBA00022630"/>
    </source>
</evidence>
<keyword evidence="9 11" id="KW-0408">Iron</keyword>
<dbReference type="Gene3D" id="2.40.30.10">
    <property type="entry name" value="Translation factors"/>
    <property type="match status" value="1"/>
</dbReference>
<dbReference type="PRINTS" id="PR00409">
    <property type="entry name" value="PHDIOXRDTASE"/>
</dbReference>
<reference evidence="15 16" key="1">
    <citation type="journal article" date="2016" name="Nat. Commun.">
        <title>Thousands of microbial genomes shed light on interconnected biogeochemical processes in an aquifer system.</title>
        <authorList>
            <person name="Anantharaman K."/>
            <person name="Brown C.T."/>
            <person name="Hug L.A."/>
            <person name="Sharon I."/>
            <person name="Castelle C.J."/>
            <person name="Probst A.J."/>
            <person name="Thomas B.C."/>
            <person name="Singh A."/>
            <person name="Wilkins M.J."/>
            <person name="Karaoz U."/>
            <person name="Brodie E.L."/>
            <person name="Williams K.H."/>
            <person name="Hubbard S.S."/>
            <person name="Banfield J.F."/>
        </authorList>
    </citation>
    <scope>NUCLEOTIDE SEQUENCE [LARGE SCALE GENOMIC DNA]</scope>
</reference>
<evidence type="ECO:0000256" key="2">
    <source>
        <dbReference type="ARBA" id="ARBA00022448"/>
    </source>
</evidence>
<proteinExistence type="inferred from homology"/>
<sequence>MLQIKADIIGKEEVMPGVFNLILVSPEISRNARPGQFVHVLCPTDDGFMLRRPFSIHRVVPGRAFEILFQVMGKGTEALSRVKIHDTLDIIGPLGTGFKYSEDIRSALLIAGGLGTAPLLFLAEELVERQVLFYPMLGYKTKTQMLRYIDFKRLGKKTYAATEDGSFGHEGTVVDLLNRTVHNIRPEIIYACGPVGMLKKISETADEFGIECQVSLETKMACGIGVCLGCACVTKQGYKMACKDGPVFNTRDILWGAEDYEKGLANGCGCDNQALSDTDSAG</sequence>
<evidence type="ECO:0000313" key="16">
    <source>
        <dbReference type="Proteomes" id="UP000178086"/>
    </source>
</evidence>
<feature type="binding site" evidence="11 13">
    <location>
        <position position="227"/>
    </location>
    <ligand>
        <name>[2Fe-2S] cluster</name>
        <dbReference type="ChEBI" id="CHEBI:190135"/>
    </ligand>
</feature>
<dbReference type="AlphaFoldDB" id="A0A1F2UMK2"/>
<keyword evidence="4 11" id="KW-0001">2Fe-2S</keyword>
<comment type="cofactor">
    <cofactor evidence="13">
        <name>[2Fe-2S] cluster</name>
        <dbReference type="ChEBI" id="CHEBI:190135"/>
    </cofactor>
    <text evidence="13">Binds 1 [2Fe-2S] cluster per subunit.</text>
</comment>